<accession>A0ABP0M8S5</accession>
<proteinExistence type="predicted"/>
<evidence type="ECO:0000259" key="3">
    <source>
        <dbReference type="SMART" id="SM00198"/>
    </source>
</evidence>
<dbReference type="EMBL" id="CAXAMN010016446">
    <property type="protein sequence ID" value="CAK9048183.1"/>
    <property type="molecule type" value="Genomic_DNA"/>
</dbReference>
<feature type="chain" id="PRO_5045029322" description="SCP domain-containing protein" evidence="2">
    <location>
        <begin position="17"/>
        <end position="480"/>
    </location>
</feature>
<dbReference type="Gene3D" id="3.40.33.10">
    <property type="entry name" value="CAP"/>
    <property type="match status" value="1"/>
</dbReference>
<sequence>MQLVLWLPWFAWLATAAKVYRCKWPRSVLSSGDPNLTVTVDGSEVKCDRTGDANYICPAACDYVNSNPDACFGPIEDGGECNTVWERNSQSFYTLESINSTYACTRRWNSDCSQDMGGTACHQLGQCYGSYQMVTFDQPTFLAKYGYEPSFLQQPWEILEPPSCAGHTAAECCMLNINYYRCLHGAPPLIYHAGIAASAQEWASKKDKGSIHSNWGGSFFPHYTEVITWGTDTCVRGAKAWYAEIGVHNFSINAVQNAGGSYNSGHMVLLLWHNHTMLGCGFDSTGDAPIVVCDFAWAHQGHKGDDAWEANLKPRSGATQSECRQVAEASLSFPILNSGDDITAEQVAALRAGQIPNVTSTTTTNEISTSTSTSSEISTSTSTSSESSTSTTATSESSTGGGLITTTTSESLTSGVVSTTHNGSSSTGDTSTTQTDMRTSLRSGDNLSWSTSTTDINEKAKSQSLRTSALWLLCISPFLQ</sequence>
<feature type="compositionally biased region" description="Low complexity" evidence="1">
    <location>
        <begin position="360"/>
        <end position="440"/>
    </location>
</feature>
<dbReference type="EMBL" id="CAXAMN010016335">
    <property type="protein sequence ID" value="CAK9047896.1"/>
    <property type="molecule type" value="Genomic_DNA"/>
</dbReference>
<feature type="compositionally biased region" description="Polar residues" evidence="1">
    <location>
        <begin position="441"/>
        <end position="455"/>
    </location>
</feature>
<dbReference type="Proteomes" id="UP001642484">
    <property type="component" value="Unassembled WGS sequence"/>
</dbReference>
<evidence type="ECO:0000256" key="2">
    <source>
        <dbReference type="SAM" id="SignalP"/>
    </source>
</evidence>
<name>A0ABP0M8S5_9DINO</name>
<feature type="domain" description="SCP" evidence="3">
    <location>
        <begin position="168"/>
        <end position="303"/>
    </location>
</feature>
<feature type="region of interest" description="Disordered" evidence="1">
    <location>
        <begin position="360"/>
        <end position="455"/>
    </location>
</feature>
<evidence type="ECO:0000313" key="5">
    <source>
        <dbReference type="EMBL" id="CAK9048183.1"/>
    </source>
</evidence>
<evidence type="ECO:0000313" key="6">
    <source>
        <dbReference type="Proteomes" id="UP001642484"/>
    </source>
</evidence>
<organism evidence="4 6">
    <name type="scientific">Durusdinium trenchii</name>
    <dbReference type="NCBI Taxonomy" id="1381693"/>
    <lineage>
        <taxon>Eukaryota</taxon>
        <taxon>Sar</taxon>
        <taxon>Alveolata</taxon>
        <taxon>Dinophyceae</taxon>
        <taxon>Suessiales</taxon>
        <taxon>Symbiodiniaceae</taxon>
        <taxon>Durusdinium</taxon>
    </lineage>
</organism>
<comment type="caution">
    <text evidence="4">The sequence shown here is derived from an EMBL/GenBank/DDBJ whole genome shotgun (WGS) entry which is preliminary data.</text>
</comment>
<gene>
    <name evidence="4" type="ORF">CCMP2556_LOCUS24724</name>
    <name evidence="5" type="ORF">CCMP2556_LOCUS24832</name>
</gene>
<reference evidence="4 6" key="1">
    <citation type="submission" date="2024-02" db="EMBL/GenBank/DDBJ databases">
        <authorList>
            <person name="Chen Y."/>
            <person name="Shah S."/>
            <person name="Dougan E. K."/>
            <person name="Thang M."/>
            <person name="Chan C."/>
        </authorList>
    </citation>
    <scope>NUCLEOTIDE SEQUENCE [LARGE SCALE GENOMIC DNA]</scope>
</reference>
<dbReference type="InterPro" id="IPR035940">
    <property type="entry name" value="CAP_sf"/>
</dbReference>
<keyword evidence="2" id="KW-0732">Signal</keyword>
<dbReference type="InterPro" id="IPR014044">
    <property type="entry name" value="CAP_dom"/>
</dbReference>
<dbReference type="Pfam" id="PF00188">
    <property type="entry name" value="CAP"/>
    <property type="match status" value="1"/>
</dbReference>
<evidence type="ECO:0000313" key="4">
    <source>
        <dbReference type="EMBL" id="CAK9047896.1"/>
    </source>
</evidence>
<evidence type="ECO:0000256" key="1">
    <source>
        <dbReference type="SAM" id="MobiDB-lite"/>
    </source>
</evidence>
<keyword evidence="6" id="KW-1185">Reference proteome</keyword>
<dbReference type="SUPFAM" id="SSF55797">
    <property type="entry name" value="PR-1-like"/>
    <property type="match status" value="1"/>
</dbReference>
<feature type="signal peptide" evidence="2">
    <location>
        <begin position="1"/>
        <end position="16"/>
    </location>
</feature>
<protein>
    <recommendedName>
        <fullName evidence="3">SCP domain-containing protein</fullName>
    </recommendedName>
</protein>
<dbReference type="SMART" id="SM00198">
    <property type="entry name" value="SCP"/>
    <property type="match status" value="1"/>
</dbReference>